<accession>A0A854Q3I4</accession>
<dbReference type="OrthoDB" id="203724at2759"/>
<dbReference type="EMBL" id="AMKT01000083">
    <property type="protein sequence ID" value="OXG13069.1"/>
    <property type="molecule type" value="Genomic_DNA"/>
</dbReference>
<dbReference type="Pfam" id="PF12739">
    <property type="entry name" value="TRAPPC-Trs85"/>
    <property type="match status" value="1"/>
</dbReference>
<reference evidence="2 3" key="1">
    <citation type="submission" date="2017-06" db="EMBL/GenBank/DDBJ databases">
        <title>Global population genomics of the pathogenic fungus Cryptococcus neoformans var. grubii.</title>
        <authorList>
            <person name="Cuomo C."/>
            <person name="Litvintseva A."/>
            <person name="Chen Y."/>
            <person name="Young S."/>
            <person name="Zeng Q."/>
            <person name="Chapman S."/>
            <person name="Gujja S."/>
            <person name="Saif S."/>
            <person name="Birren B."/>
        </authorList>
    </citation>
    <scope>NUCLEOTIDE SEQUENCE [LARGE SCALE GENOMIC DNA]</scope>
    <source>
        <strain evidence="2 3">Tu259-1</strain>
    </source>
</reference>
<evidence type="ECO:0000256" key="1">
    <source>
        <dbReference type="SAM" id="MobiDB-lite"/>
    </source>
</evidence>
<dbReference type="GO" id="GO:1990072">
    <property type="term" value="C:TRAPPIII protein complex"/>
    <property type="evidence" value="ECO:0007669"/>
    <property type="project" value="TreeGrafter"/>
</dbReference>
<name>A0A854Q3I4_CRYNE</name>
<sequence>MPSPPLSILQSLSPRIAVLTSEDVVKSSQENGCAGLHELLRPWEGGTDRVSILSTTLTPTVHPTFPVRFVSYDTVYTNPARSAPSPDVLVDIISSVVGAKEPKDEQHYPLTRSLLLSSRPVAPYETFNHPVGVLFAVSTSTPDPLGTLNKLHARTTGPSAQTLPWLDGHTVLRFYVVVHDVSQMGDNLTSAHELLASVKRAYGPHSTLLVINSQVDRRPVPSSPDTSTHPAIILPRPFTPEDANPSALSQVYASALSSLTLSPMSATSPLMKDDSGELSGSDKPRKLYGSRLTAEDTQRLAALVRELVVQSLVPWMEARIREWNEIYHNNRRGITGRLFGAGRKFFGSRPNSPATNAVGYNASAGYYSLAAVEALSRRLADFEFMLRDYRSAASIYDSLRRDFAQDRAWRYASAATEMYGLSLLLAHSFFSPSIPPTTTPTPFTNLQHTEITSWFEQAVMSYHQSGPSSQIQIDALRITVLYYEAWKAIREWRGVGAALVKGAGEADEVPSAVLIEEAAVADTEGGKSGKGKRRSAFHLILAARRYETAGLKTYSRRCLDRASQIYRSAPWTAAQDRIEYSLGRQAYTLGESDVAVEHFLRLLKRENTGVPGSQAGPLQDMALAYEQLRVHPELVEASKNGLQLPTPVFDVKKTRIITSVSSSLESGPSRENWVQLEEQALKSWDRKGKKPANLLPDEKRNIVGTDESFTVELVATNPINAPLFLSDITLTFSPSDNITVSPVYEITLDPHETRAICVNVTANSATSTNSVIRLFSVSFKFHKFFPCTQSLERKGRRFHATKAQRLTPTYASDTSLSLSIISERPRLDVDLVGIPDRVFAGEEAEGIIRVKNAGRKAVRDLKMIWTKSVSIRRKNNADESSTMTISNRIESNKSSILLPEEILAGQTKDIAVILSSFKQGQIDLLGLITFESADDGEVTAAVVENRINVQPLMTFRTAITPIGTSAKEVALVLEVMNVSATEVRVDGIYGVSVLWNVKAQEVVGTLLPNQTLRSVIQIMQGATIADLSQTAVVEALAKLIEGQAPDEIAADIQSTVSLSSELPIDILPHYFASRNIHRISYLREQFPTISAAFLPDLFPLLDPLDLDLVLSYTICSPKPPRKGRLVAHSLRPAPSFSMVESLRRDVEAAIAGGSKQTRTMYEETGRLRRVLMASVLDGCLGREEDPVEVIVEVGEDNGPIEHDFKMGACKVPVAFTIHNRSPILPVRFMLYLPSPSPSVPSIASEPSALIPARFIGNLIFRGTLKSGETHVLNSAVWVYTAGLMSLKGWKLIVETGEVGVDTSGWIPRKIWSKKGSEKVVEIRGI</sequence>
<evidence type="ECO:0000313" key="3">
    <source>
        <dbReference type="Proteomes" id="UP000199727"/>
    </source>
</evidence>
<gene>
    <name evidence="2" type="ORF">C361_06260</name>
</gene>
<dbReference type="PANTHER" id="PTHR12975">
    <property type="entry name" value="TRANSPORT PROTEIN TRAPP"/>
    <property type="match status" value="1"/>
</dbReference>
<comment type="caution">
    <text evidence="2">The sequence shown here is derived from an EMBL/GenBank/DDBJ whole genome shotgun (WGS) entry which is preliminary data.</text>
</comment>
<evidence type="ECO:0000313" key="2">
    <source>
        <dbReference type="EMBL" id="OXG13069.1"/>
    </source>
</evidence>
<proteinExistence type="predicted"/>
<feature type="compositionally biased region" description="Basic and acidic residues" evidence="1">
    <location>
        <begin position="271"/>
        <end position="285"/>
    </location>
</feature>
<feature type="region of interest" description="Disordered" evidence="1">
    <location>
        <begin position="266"/>
        <end position="289"/>
    </location>
</feature>
<dbReference type="PANTHER" id="PTHR12975:SF6">
    <property type="entry name" value="TRAFFICKING PROTEIN PARTICLE COMPLEX SUBUNIT 8"/>
    <property type="match status" value="1"/>
</dbReference>
<protein>
    <submittedName>
        <fullName evidence="2">Uncharacterized protein</fullName>
    </submittedName>
</protein>
<organism evidence="2 3">
    <name type="scientific">Cryptococcus neoformans Tu259-1</name>
    <dbReference type="NCBI Taxonomy" id="1230072"/>
    <lineage>
        <taxon>Eukaryota</taxon>
        <taxon>Fungi</taxon>
        <taxon>Dikarya</taxon>
        <taxon>Basidiomycota</taxon>
        <taxon>Agaricomycotina</taxon>
        <taxon>Tremellomycetes</taxon>
        <taxon>Tremellales</taxon>
        <taxon>Cryptococcaceae</taxon>
        <taxon>Cryptococcus</taxon>
        <taxon>Cryptococcus neoformans species complex</taxon>
    </lineage>
</organism>
<feature type="region of interest" description="Disordered" evidence="1">
    <location>
        <begin position="217"/>
        <end position="238"/>
    </location>
</feature>
<dbReference type="Proteomes" id="UP000199727">
    <property type="component" value="Unassembled WGS sequence"/>
</dbReference>
<dbReference type="InterPro" id="IPR024420">
    <property type="entry name" value="TRAPP_III_complex_Trs85"/>
</dbReference>